<keyword evidence="3" id="KW-1185">Reference proteome</keyword>
<evidence type="ECO:0008006" key="4">
    <source>
        <dbReference type="Google" id="ProtNLM"/>
    </source>
</evidence>
<protein>
    <recommendedName>
        <fullName evidence="4">Secreted protein</fullName>
    </recommendedName>
</protein>
<reference evidence="2 3" key="1">
    <citation type="submission" date="2022-05" db="EMBL/GenBank/DDBJ databases">
        <authorList>
            <person name="Jo J.-H."/>
            <person name="Im W.-T."/>
        </authorList>
    </citation>
    <scope>NUCLEOTIDE SEQUENCE [LARGE SCALE GENOMIC DNA]</scope>
    <source>
        <strain evidence="2 3">NSE70-1</strain>
    </source>
</reference>
<keyword evidence="1" id="KW-0732">Signal</keyword>
<name>A0ABT0RVM2_9SPHN</name>
<feature type="chain" id="PRO_5045134261" description="Secreted protein" evidence="1">
    <location>
        <begin position="20"/>
        <end position="104"/>
    </location>
</feature>
<evidence type="ECO:0000313" key="3">
    <source>
        <dbReference type="Proteomes" id="UP001203410"/>
    </source>
</evidence>
<dbReference type="Proteomes" id="UP001203410">
    <property type="component" value="Unassembled WGS sequence"/>
</dbReference>
<sequence length="104" mass="11543">MRLVLVAALSLCMAAPVAAGGDKQPPDRMPSEMTPTEIKAYNADIERSHPYYITCRKTEVMGSLVKKLRVCRTNDQWREASFKGNENAADTLEAMRRAPVNSSN</sequence>
<evidence type="ECO:0000313" key="2">
    <source>
        <dbReference type="EMBL" id="MCL6699058.1"/>
    </source>
</evidence>
<dbReference type="EMBL" id="JAMGBA010000002">
    <property type="protein sequence ID" value="MCL6699058.1"/>
    <property type="molecule type" value="Genomic_DNA"/>
</dbReference>
<accession>A0ABT0RVM2</accession>
<feature type="signal peptide" evidence="1">
    <location>
        <begin position="1"/>
        <end position="19"/>
    </location>
</feature>
<proteinExistence type="predicted"/>
<evidence type="ECO:0000256" key="1">
    <source>
        <dbReference type="SAM" id="SignalP"/>
    </source>
</evidence>
<dbReference type="RefSeq" id="WP_249904430.1">
    <property type="nucleotide sequence ID" value="NZ_JAMGBA010000002.1"/>
</dbReference>
<gene>
    <name evidence="2" type="ORF">LZ496_09725</name>
</gene>
<comment type="caution">
    <text evidence="2">The sequence shown here is derived from an EMBL/GenBank/DDBJ whole genome shotgun (WGS) entry which is preliminary data.</text>
</comment>
<organism evidence="2 3">
    <name type="scientific">Sphingomonas caseinilyticus</name>
    <dbReference type="NCBI Taxonomy" id="2908205"/>
    <lineage>
        <taxon>Bacteria</taxon>
        <taxon>Pseudomonadati</taxon>
        <taxon>Pseudomonadota</taxon>
        <taxon>Alphaproteobacteria</taxon>
        <taxon>Sphingomonadales</taxon>
        <taxon>Sphingomonadaceae</taxon>
        <taxon>Sphingomonas</taxon>
    </lineage>
</organism>